<dbReference type="Gene3D" id="3.40.50.1000">
    <property type="entry name" value="HAD superfamily/HAD-like"/>
    <property type="match status" value="2"/>
</dbReference>
<comment type="cofactor">
    <cofactor evidence="1 18">
        <name>Mg(2+)</name>
        <dbReference type="ChEBI" id="CHEBI:18420"/>
    </cofactor>
</comment>
<evidence type="ECO:0000256" key="2">
    <source>
        <dbReference type="ARBA" id="ARBA00004127"/>
    </source>
</evidence>
<dbReference type="GO" id="GO:0140326">
    <property type="term" value="F:ATPase-coupled intramembrane lipid transporter activity"/>
    <property type="evidence" value="ECO:0007669"/>
    <property type="project" value="UniProtKB-EC"/>
</dbReference>
<dbReference type="InterPro" id="IPR008250">
    <property type="entry name" value="ATPase_P-typ_transduc_dom_A_sf"/>
</dbReference>
<dbReference type="EMBL" id="DS268419">
    <property type="protein sequence ID" value="EFO86796.1"/>
    <property type="molecule type" value="Genomic_DNA"/>
</dbReference>
<dbReference type="Pfam" id="PF16209">
    <property type="entry name" value="PhoLip_ATPase_N"/>
    <property type="match status" value="1"/>
</dbReference>
<keyword evidence="9 17" id="KW-0067">ATP-binding</keyword>
<dbReference type="SUPFAM" id="SSF56784">
    <property type="entry name" value="HAD-like"/>
    <property type="match status" value="1"/>
</dbReference>
<dbReference type="OrthoDB" id="377733at2759"/>
<keyword evidence="7 17" id="KW-0547">Nucleotide-binding</keyword>
<keyword evidence="24" id="KW-1185">Reference proteome</keyword>
<dbReference type="STRING" id="31234.E3LZG8"/>
<dbReference type="SFLD" id="SFLDS00003">
    <property type="entry name" value="Haloacid_Dehalogenase"/>
    <property type="match status" value="1"/>
</dbReference>
<feature type="binding site" evidence="17">
    <location>
        <position position="885"/>
    </location>
    <ligand>
        <name>ATP</name>
        <dbReference type="ChEBI" id="CHEBI:30616"/>
    </ligand>
</feature>
<feature type="active site" description="4-aspartylphosphate intermediate" evidence="16">
    <location>
        <position position="536"/>
    </location>
</feature>
<dbReference type="SUPFAM" id="SSF81653">
    <property type="entry name" value="Calcium ATPase, transduction domain A"/>
    <property type="match status" value="1"/>
</dbReference>
<dbReference type="InterPro" id="IPR032630">
    <property type="entry name" value="P_typ_ATPase_c"/>
</dbReference>
<feature type="binding site" evidence="18">
    <location>
        <position position="1129"/>
    </location>
    <ligand>
        <name>Mg(2+)</name>
        <dbReference type="ChEBI" id="CHEBI:18420"/>
    </ligand>
</feature>
<dbReference type="GO" id="GO:0005886">
    <property type="term" value="C:plasma membrane"/>
    <property type="evidence" value="ECO:0007669"/>
    <property type="project" value="TreeGrafter"/>
</dbReference>
<feature type="binding site" evidence="17">
    <location>
        <position position="1005"/>
    </location>
    <ligand>
        <name>ATP</name>
        <dbReference type="ChEBI" id="CHEBI:30616"/>
    </ligand>
</feature>
<keyword evidence="13 19" id="KW-0472">Membrane</keyword>
<evidence type="ECO:0000256" key="19">
    <source>
        <dbReference type="RuleBase" id="RU362033"/>
    </source>
</evidence>
<sequence>MYTINSRYIFLNFQKSAGSDVEASTSNSSSALYDTTTSKGHHRRTSSLWVPPTRPIFSSPTQVIKEKAENGGRILKAHPVTRWLFPSQPILPQQRLVVPNNQKEPPPRYEQPNRKYCGNRISTTKYSVLTFIPKNLFEQLHRAANLYFIFIVILNMIIGAFGKYISVMPIAFVLGITAIKDAFEDYRRYKSDQKINHSTCRVWDASQQRYRKLEWQNILVGDFVHLSHDEIIPADILLLRSSDVNGVCYVETCNLDGESNLKQRQAIRAMGKYHNANVPLEYSPAEFNYRVSINYGNFSTSYEKFQIACEQPTTDVYKFEGRLEAMEGGPPLAREFTILAKENVLLRGCVVKNTDFVEGIVLYAGKDTKAMLNNSGPRYKRSSLEKMTNIDILWSVCTLLALCVLGAVLSGVWLRNYSAPYTVPFLVFIPPNSTYHNNNDSQYKYSPSYESWFSFWSYIIVLQVSQSKISNFLIVLIFQVMIPISLYVSIEFIKIFQVWFMSQDRNMYYDKVDKRLQCRALNITEELGQIQYVMSDKTGTLTENQMVFRRCSVNGNDYGGRPVLDATDSSLELVASNLRSNQPTEKKLQLAALAEAAANTGRLRPSRDPTLESHLASSVLKQGSDIDDPVFAFFLTMAICNTVVVNAKPHEDLMDPDGDIVNSRFATEEDALSPKRESSSESITGNKYLADVEEESLSSNASTPVVAEEKVVDDGFEEIELIEFPEVKVEDTQPSDKDIEVIEKKDDEKEGTNNYNGERKEGKGFGILHRPSILSVPFAKLKGIKSPFRRSVDKRSSSSEVNAPPPHSFYDSESPDELALVEAAREYGVRLLKRRFDDVIVYLRHSTKSVKYKVLHTLPFDADRKRMSVIIREVTGKKRIIVLTKGADATVLPVLSNEFCTSTRGEEVIFKAQEHLTQYAKEGLRTLCLSMKVWSEEEYAEWKEKHEEAELDMVDKDTLLVESTLRAEQDLELLGVTAIEDRLQDGVPECIHSLREAGIRVWVLTGDKIETAVNIAYSSRLFSPSMDLLNIGANGVRAISDLLGEHLKRIARAQEVSVDAVDSFGLVLNAATMNYCLDPHNIDRFVKLLRGCRSVLCCRATPLQKAQLVNLAKNHLKGKVLAIGDGANDVSMIQGADVGVGLSGQEGMQAVMSSDFAMARFRYLSNLLLIHGHWNYYRLAQTILYFFYKNAMLVFVIFWYQIFNGFSAQVPIDPVYLMVYNLIFTSVPPLLFGCLDQDASAELLLDCPKLYEQGRLGKRYRWYSFWINMLDAIWQSLVVYFICYFTYRGSNVDMWTFGHLLVTQLIIVNTFHLALFVQYWTWPMFWSMFLSVLLFFICALLYNGFVTANWTWTNVKDPPSMVSLKSFSSLEFWMALVISVILCLTPRYVITAVVNTVSPSTTLRTRLGAEDGIKKAESRFTSCAVGCLSAPFKCVRLCCKKKATAQLEQVQ</sequence>
<comment type="catalytic activity">
    <reaction evidence="15">
        <text>a beta-D-glucosyl-(1&lt;-&gt;1')-N-acylsphing-4-enine(out) + ATP + H2O = a beta-D-glucosyl-(1&lt;-&gt;1')-N-acylsphing-4-enine(in) + ADP + phosphate + H(+)</text>
        <dbReference type="Rhea" id="RHEA:66036"/>
        <dbReference type="ChEBI" id="CHEBI:15377"/>
        <dbReference type="ChEBI" id="CHEBI:15378"/>
        <dbReference type="ChEBI" id="CHEBI:22801"/>
        <dbReference type="ChEBI" id="CHEBI:30616"/>
        <dbReference type="ChEBI" id="CHEBI:43474"/>
        <dbReference type="ChEBI" id="CHEBI:456216"/>
    </reaction>
    <physiologicalReaction direction="left-to-right" evidence="15">
        <dbReference type="Rhea" id="RHEA:66037"/>
    </physiologicalReaction>
</comment>
<evidence type="ECO:0000256" key="13">
    <source>
        <dbReference type="ARBA" id="ARBA00023136"/>
    </source>
</evidence>
<dbReference type="SFLD" id="SFLDG00002">
    <property type="entry name" value="C1.7:_P-type_atpase_like"/>
    <property type="match status" value="1"/>
</dbReference>
<feature type="binding site" evidence="18">
    <location>
        <position position="538"/>
    </location>
    <ligand>
        <name>Mg(2+)</name>
        <dbReference type="ChEBI" id="CHEBI:18420"/>
    </ligand>
</feature>
<dbReference type="OMA" id="QALRCGR"/>
<evidence type="ECO:0000256" key="5">
    <source>
        <dbReference type="ARBA" id="ARBA00022692"/>
    </source>
</evidence>
<evidence type="ECO:0000256" key="11">
    <source>
        <dbReference type="ARBA" id="ARBA00022967"/>
    </source>
</evidence>
<feature type="domain" description="P-type ATPase C-terminal" evidence="22">
    <location>
        <begin position="1151"/>
        <end position="1399"/>
    </location>
</feature>
<dbReference type="FunFam" id="3.40.50.1000:FF:000279">
    <property type="entry name" value="Phospholipid-transporting ATPase"/>
    <property type="match status" value="1"/>
</dbReference>
<dbReference type="PANTHER" id="PTHR24092">
    <property type="entry name" value="PROBABLE PHOSPHOLIPID-TRANSPORTING ATPASE"/>
    <property type="match status" value="1"/>
</dbReference>
<feature type="region of interest" description="Disordered" evidence="20">
    <location>
        <begin position="790"/>
        <end position="812"/>
    </location>
</feature>
<dbReference type="NCBIfam" id="TIGR01494">
    <property type="entry name" value="ATPase_P-type"/>
    <property type="match status" value="1"/>
</dbReference>
<feature type="region of interest" description="Disordered" evidence="20">
    <location>
        <begin position="665"/>
        <end position="684"/>
    </location>
</feature>
<evidence type="ECO:0000256" key="17">
    <source>
        <dbReference type="PIRSR" id="PIRSR606539-2"/>
    </source>
</evidence>
<dbReference type="InterPro" id="IPR018303">
    <property type="entry name" value="ATPase_P-typ_P_site"/>
</dbReference>
<dbReference type="InterPro" id="IPR044492">
    <property type="entry name" value="P_typ_ATPase_HD_dom"/>
</dbReference>
<dbReference type="Gene3D" id="1.20.1110.10">
    <property type="entry name" value="Calcium-transporting ATPase, transmembrane domain"/>
    <property type="match status" value="1"/>
</dbReference>
<keyword evidence="10 18" id="KW-0460">Magnesium</keyword>
<dbReference type="eggNOG" id="KOG0206">
    <property type="taxonomic scope" value="Eukaryota"/>
</dbReference>
<dbReference type="GO" id="GO:0005789">
    <property type="term" value="C:endoplasmic reticulum membrane"/>
    <property type="evidence" value="ECO:0007669"/>
    <property type="project" value="UniProtKB-SubCell"/>
</dbReference>
<proteinExistence type="inferred from homology"/>
<feature type="transmembrane region" description="Helical" evidence="19">
    <location>
        <begin position="1329"/>
        <end position="1352"/>
    </location>
</feature>
<dbReference type="GO" id="GO:0045332">
    <property type="term" value="P:phospholipid translocation"/>
    <property type="evidence" value="ECO:0007669"/>
    <property type="project" value="TreeGrafter"/>
</dbReference>
<dbReference type="Proteomes" id="UP000008281">
    <property type="component" value="Unassembled WGS sequence"/>
</dbReference>
<dbReference type="EC" id="7.6.2.1" evidence="19"/>
<organism evidence="24">
    <name type="scientific">Caenorhabditis remanei</name>
    <name type="common">Caenorhabditis vulgaris</name>
    <dbReference type="NCBI Taxonomy" id="31234"/>
    <lineage>
        <taxon>Eukaryota</taxon>
        <taxon>Metazoa</taxon>
        <taxon>Ecdysozoa</taxon>
        <taxon>Nematoda</taxon>
        <taxon>Chromadorea</taxon>
        <taxon>Rhabditida</taxon>
        <taxon>Rhabditina</taxon>
        <taxon>Rhabditomorpha</taxon>
        <taxon>Rhabditoidea</taxon>
        <taxon>Rhabditidae</taxon>
        <taxon>Peloderinae</taxon>
        <taxon>Caenorhabditis</taxon>
    </lineage>
</organism>
<dbReference type="SUPFAM" id="SSF81665">
    <property type="entry name" value="Calcium ATPase, transmembrane domain M"/>
    <property type="match status" value="1"/>
</dbReference>
<feature type="transmembrane region" description="Helical" evidence="19">
    <location>
        <begin position="1183"/>
        <end position="1203"/>
    </location>
</feature>
<reference evidence="23" key="1">
    <citation type="submission" date="2007-07" db="EMBL/GenBank/DDBJ databases">
        <title>PCAP assembly of the Caenorhabditis remanei genome.</title>
        <authorList>
            <consortium name="The Caenorhabditis remanei Sequencing Consortium"/>
            <person name="Wilson R.K."/>
        </authorList>
    </citation>
    <scope>NUCLEOTIDE SEQUENCE [LARGE SCALE GENOMIC DNA]</scope>
    <source>
        <strain evidence="23">PB4641</strain>
    </source>
</reference>
<feature type="compositionally biased region" description="Polar residues" evidence="20">
    <location>
        <begin position="20"/>
        <end position="38"/>
    </location>
</feature>
<evidence type="ECO:0000256" key="1">
    <source>
        <dbReference type="ARBA" id="ARBA00001946"/>
    </source>
</evidence>
<dbReference type="InterPro" id="IPR023299">
    <property type="entry name" value="ATPase_P-typ_cyto_dom_N"/>
</dbReference>
<feature type="region of interest" description="Disordered" evidence="20">
    <location>
        <begin position="20"/>
        <end position="47"/>
    </location>
</feature>
<feature type="binding site" evidence="17">
    <location>
        <position position="817"/>
    </location>
    <ligand>
        <name>ATP</name>
        <dbReference type="ChEBI" id="CHEBI:30616"/>
    </ligand>
</feature>
<comment type="subcellular location">
    <subcellularLocation>
        <location evidence="2">Endomembrane system</location>
        <topology evidence="2">Multi-pass membrane protein</topology>
    </subcellularLocation>
    <subcellularLocation>
        <location evidence="3">Endoplasmic reticulum membrane</location>
    </subcellularLocation>
    <subcellularLocation>
        <location evidence="19">Membrane</location>
        <topology evidence="19">Multi-pass membrane protein</topology>
    </subcellularLocation>
</comment>
<dbReference type="Gene3D" id="2.70.150.10">
    <property type="entry name" value="Calcium-transporting ATPase, cytoplasmic transduction domain A"/>
    <property type="match status" value="1"/>
</dbReference>
<keyword evidence="11 19" id="KW-1278">Translocase</keyword>
<comment type="catalytic activity">
    <reaction evidence="14 19">
        <text>ATP + H2O + phospholipidSide 1 = ADP + phosphate + phospholipidSide 2.</text>
        <dbReference type="EC" id="7.6.2.1"/>
    </reaction>
</comment>
<accession>E3LZG8</accession>
<keyword evidence="5 19" id="KW-0812">Transmembrane</keyword>
<dbReference type="FunFam" id="2.70.150.10:FF:000054">
    <property type="entry name" value="Phospholipid-transporting ATPase"/>
    <property type="match status" value="1"/>
</dbReference>
<dbReference type="PANTHER" id="PTHR24092:SF218">
    <property type="entry name" value="PHOSPHOLIPID-TRANSPORTING ATPASE"/>
    <property type="match status" value="1"/>
</dbReference>
<feature type="binding site" evidence="17">
    <location>
        <position position="538"/>
    </location>
    <ligand>
        <name>ATP</name>
        <dbReference type="ChEBI" id="CHEBI:30616"/>
    </ligand>
</feature>
<evidence type="ECO:0000256" key="7">
    <source>
        <dbReference type="ARBA" id="ARBA00022741"/>
    </source>
</evidence>
<gene>
    <name evidence="23" type="primary">Cre-tat-3</name>
    <name evidence="23" type="ORF">CRE_04831</name>
</gene>
<dbReference type="CDD" id="cd02073">
    <property type="entry name" value="P-type_ATPase_APLT_Dnf-like"/>
    <property type="match status" value="1"/>
</dbReference>
<dbReference type="InterPro" id="IPR001757">
    <property type="entry name" value="P_typ_ATPase"/>
</dbReference>
<keyword evidence="6 18" id="KW-0479">Metal-binding</keyword>
<feature type="binding site" evidence="17">
    <location>
        <position position="860"/>
    </location>
    <ligand>
        <name>ATP</name>
        <dbReference type="ChEBI" id="CHEBI:30616"/>
    </ligand>
</feature>
<dbReference type="GO" id="GO:0016887">
    <property type="term" value="F:ATP hydrolysis activity"/>
    <property type="evidence" value="ECO:0007669"/>
    <property type="project" value="InterPro"/>
</dbReference>
<keyword evidence="12 19" id="KW-1133">Transmembrane helix</keyword>
<feature type="transmembrane region" description="Helical" evidence="19">
    <location>
        <begin position="1372"/>
        <end position="1397"/>
    </location>
</feature>
<dbReference type="InterPro" id="IPR032631">
    <property type="entry name" value="P-type_ATPase_N"/>
</dbReference>
<feature type="binding site" evidence="17">
    <location>
        <position position="1105"/>
    </location>
    <ligand>
        <name>ATP</name>
        <dbReference type="ChEBI" id="CHEBI:30616"/>
    </ligand>
</feature>
<feature type="binding site" evidence="17">
    <location>
        <position position="925"/>
    </location>
    <ligand>
        <name>ATP</name>
        <dbReference type="ChEBI" id="CHEBI:30616"/>
    </ligand>
</feature>
<feature type="binding site" evidence="17">
    <location>
        <position position="1099"/>
    </location>
    <ligand>
        <name>ATP</name>
        <dbReference type="ChEBI" id="CHEBI:30616"/>
    </ligand>
</feature>
<comment type="similarity">
    <text evidence="4 19">Belongs to the cation transport ATPase (P-type) (TC 3.A.3) family. Type IV subfamily.</text>
</comment>
<name>E3LZG8_CAERE</name>
<dbReference type="FunCoup" id="E3LZG8">
    <property type="interactions" value="1252"/>
</dbReference>
<dbReference type="GO" id="GO:0000287">
    <property type="term" value="F:magnesium ion binding"/>
    <property type="evidence" value="ECO:0007669"/>
    <property type="project" value="UniProtKB-UniRule"/>
</dbReference>
<dbReference type="GO" id="GO:0005524">
    <property type="term" value="F:ATP binding"/>
    <property type="evidence" value="ECO:0007669"/>
    <property type="project" value="UniProtKB-UniRule"/>
</dbReference>
<dbReference type="HOGENOM" id="CLU_000846_0_1_1"/>
<evidence type="ECO:0000256" key="18">
    <source>
        <dbReference type="PIRSR" id="PIRSR606539-3"/>
    </source>
</evidence>
<feature type="binding site" evidence="17">
    <location>
        <position position="537"/>
    </location>
    <ligand>
        <name>ATP</name>
        <dbReference type="ChEBI" id="CHEBI:30616"/>
    </ligand>
</feature>
<dbReference type="PROSITE" id="PS00154">
    <property type="entry name" value="ATPASE_E1_E2"/>
    <property type="match status" value="1"/>
</dbReference>
<feature type="binding site" evidence="18">
    <location>
        <position position="536"/>
    </location>
    <ligand>
        <name>Mg(2+)</name>
        <dbReference type="ChEBI" id="CHEBI:18420"/>
    </ligand>
</feature>
<evidence type="ECO:0000256" key="8">
    <source>
        <dbReference type="ARBA" id="ARBA00022824"/>
    </source>
</evidence>
<dbReference type="FunFam" id="3.40.1110.10:FF:000009">
    <property type="entry name" value="Phospholipid-transporting ATPase"/>
    <property type="match status" value="1"/>
</dbReference>
<feature type="binding site" evidence="17">
    <location>
        <position position="536"/>
    </location>
    <ligand>
        <name>ATP</name>
        <dbReference type="ChEBI" id="CHEBI:30616"/>
    </ligand>
</feature>
<keyword evidence="8" id="KW-0256">Endoplasmic reticulum</keyword>
<evidence type="ECO:0000256" key="10">
    <source>
        <dbReference type="ARBA" id="ARBA00022842"/>
    </source>
</evidence>
<evidence type="ECO:0000256" key="20">
    <source>
        <dbReference type="SAM" id="MobiDB-lite"/>
    </source>
</evidence>
<evidence type="ECO:0000256" key="16">
    <source>
        <dbReference type="PIRSR" id="PIRSR606539-1"/>
    </source>
</evidence>
<dbReference type="InParanoid" id="E3LZG8"/>
<evidence type="ECO:0000313" key="24">
    <source>
        <dbReference type="Proteomes" id="UP000008281"/>
    </source>
</evidence>
<feature type="transmembrane region" description="Helical" evidence="19">
    <location>
        <begin position="392"/>
        <end position="414"/>
    </location>
</feature>
<protein>
    <recommendedName>
        <fullName evidence="19">Phospholipid-transporting ATPase</fullName>
        <ecNumber evidence="19">7.6.2.1</ecNumber>
    </recommendedName>
</protein>
<dbReference type="SFLD" id="SFLDF00027">
    <property type="entry name" value="p-type_atpase"/>
    <property type="match status" value="1"/>
</dbReference>
<feature type="binding site" evidence="17">
    <location>
        <position position="1007"/>
    </location>
    <ligand>
        <name>ATP</name>
        <dbReference type="ChEBI" id="CHEBI:30616"/>
    </ligand>
</feature>
<dbReference type="InterPro" id="IPR036412">
    <property type="entry name" value="HAD-like_sf"/>
</dbReference>
<dbReference type="PRINTS" id="PR00119">
    <property type="entry name" value="CATATPASE"/>
</dbReference>
<evidence type="ECO:0000256" key="12">
    <source>
        <dbReference type="ARBA" id="ARBA00022989"/>
    </source>
</evidence>
<evidence type="ECO:0000256" key="14">
    <source>
        <dbReference type="ARBA" id="ARBA00034036"/>
    </source>
</evidence>
<dbReference type="SUPFAM" id="SSF81660">
    <property type="entry name" value="Metal cation-transporting ATPase, ATP-binding domain N"/>
    <property type="match status" value="1"/>
</dbReference>
<feature type="binding site" evidence="17">
    <location>
        <position position="1129"/>
    </location>
    <ligand>
        <name>ATP</name>
        <dbReference type="ChEBI" id="CHEBI:30616"/>
    </ligand>
</feature>
<dbReference type="Pfam" id="PF16212">
    <property type="entry name" value="PhoLip_ATPase_C"/>
    <property type="match status" value="1"/>
</dbReference>
<feature type="domain" description="P-type ATPase N-terminal" evidence="21">
    <location>
        <begin position="111"/>
        <end position="164"/>
    </location>
</feature>
<feature type="binding site" evidence="18">
    <location>
        <position position="1125"/>
    </location>
    <ligand>
        <name>Mg(2+)</name>
        <dbReference type="ChEBI" id="CHEBI:18420"/>
    </ligand>
</feature>
<feature type="binding site" evidence="17">
    <location>
        <position position="1006"/>
    </location>
    <ligand>
        <name>ATP</name>
        <dbReference type="ChEBI" id="CHEBI:30616"/>
    </ligand>
</feature>
<dbReference type="InterPro" id="IPR006539">
    <property type="entry name" value="P-type_ATPase_IV"/>
</dbReference>
<dbReference type="GO" id="GO:0016125">
    <property type="term" value="P:sterol metabolic process"/>
    <property type="evidence" value="ECO:0007669"/>
    <property type="project" value="EnsemblMetazoa"/>
</dbReference>
<evidence type="ECO:0000259" key="22">
    <source>
        <dbReference type="Pfam" id="PF16212"/>
    </source>
</evidence>
<dbReference type="Gene3D" id="3.40.1110.10">
    <property type="entry name" value="Calcium-transporting ATPase, cytoplasmic domain N"/>
    <property type="match status" value="2"/>
</dbReference>
<feature type="transmembrane region" description="Helical" evidence="19">
    <location>
        <begin position="472"/>
        <end position="493"/>
    </location>
</feature>
<evidence type="ECO:0000259" key="21">
    <source>
        <dbReference type="Pfam" id="PF16209"/>
    </source>
</evidence>
<feature type="binding site" evidence="17">
    <location>
        <position position="1128"/>
    </location>
    <ligand>
        <name>ATP</name>
        <dbReference type="ChEBI" id="CHEBI:30616"/>
    </ligand>
</feature>
<evidence type="ECO:0000256" key="9">
    <source>
        <dbReference type="ARBA" id="ARBA00022840"/>
    </source>
</evidence>
<feature type="transmembrane region" description="Helical" evidence="19">
    <location>
        <begin position="1299"/>
        <end position="1317"/>
    </location>
</feature>
<evidence type="ECO:0000256" key="4">
    <source>
        <dbReference type="ARBA" id="ARBA00008109"/>
    </source>
</evidence>
<evidence type="ECO:0000313" key="23">
    <source>
        <dbReference type="EMBL" id="EFO86796.1"/>
    </source>
</evidence>
<evidence type="ECO:0000256" key="15">
    <source>
        <dbReference type="ARBA" id="ARBA00050913"/>
    </source>
</evidence>
<feature type="transmembrane region" description="Helical" evidence="19">
    <location>
        <begin position="144"/>
        <end position="161"/>
    </location>
</feature>
<dbReference type="Pfam" id="PF13246">
    <property type="entry name" value="Cation_ATPase"/>
    <property type="match status" value="1"/>
</dbReference>
<dbReference type="NCBIfam" id="TIGR01652">
    <property type="entry name" value="ATPase-Plipid"/>
    <property type="match status" value="1"/>
</dbReference>
<feature type="transmembrane region" description="Helical" evidence="19">
    <location>
        <begin position="1265"/>
        <end position="1287"/>
    </location>
</feature>
<dbReference type="InterPro" id="IPR023214">
    <property type="entry name" value="HAD_sf"/>
</dbReference>
<dbReference type="InterPro" id="IPR023298">
    <property type="entry name" value="ATPase_P-typ_TM_dom_sf"/>
</dbReference>
<evidence type="ECO:0000256" key="6">
    <source>
        <dbReference type="ARBA" id="ARBA00022723"/>
    </source>
</evidence>
<evidence type="ECO:0000256" key="3">
    <source>
        <dbReference type="ARBA" id="ARBA00004586"/>
    </source>
</evidence>